<reference evidence="1 2" key="1">
    <citation type="submission" date="2018-03" db="EMBL/GenBank/DDBJ databases">
        <title>Genomic Encyclopedia of Archaeal and Bacterial Type Strains, Phase II (KMG-II): from individual species to whole genera.</title>
        <authorList>
            <person name="Goeker M."/>
        </authorList>
    </citation>
    <scope>NUCLEOTIDE SEQUENCE [LARGE SCALE GENOMIC DNA]</scope>
    <source>
        <strain evidence="1 2">DSM 28354</strain>
    </source>
</reference>
<dbReference type="OrthoDB" id="961887at2"/>
<gene>
    <name evidence="1" type="ORF">CLV58_12216</name>
</gene>
<dbReference type="AlphaFoldDB" id="A0A2T0SEA4"/>
<comment type="caution">
    <text evidence="1">The sequence shown here is derived from an EMBL/GenBank/DDBJ whole genome shotgun (WGS) entry which is preliminary data.</text>
</comment>
<dbReference type="PROSITE" id="PS51257">
    <property type="entry name" value="PROKAR_LIPOPROTEIN"/>
    <property type="match status" value="1"/>
</dbReference>
<sequence>MKHATGLLPLLIIGLLTACSPSTIITNTYSLRPISGDVATLDGKPVTRAEQNGVAVIASFEREEDDFVALDVEVKNLTDHVIEVNPADFKLIALGETRDTLTDPANNDLPLIRQAADPSYESGRVVQARKTEEKRLKRAKVLNTVLMVAAIASDISSSNRNQSYGEFVNNRISHDVAYQAIAVKRAVNYGNFANRMQRLDYEDYRWRELALRARTLQPNETVRGLVYLPKLTAARYLSIDYTIPDQASVPLLFEQELGTQTVSKRRRGR</sequence>
<dbReference type="Proteomes" id="UP000238375">
    <property type="component" value="Unassembled WGS sequence"/>
</dbReference>
<keyword evidence="2" id="KW-1185">Reference proteome</keyword>
<dbReference type="EMBL" id="PVTE01000022">
    <property type="protein sequence ID" value="PRY31721.1"/>
    <property type="molecule type" value="Genomic_DNA"/>
</dbReference>
<protein>
    <recommendedName>
        <fullName evidence="3">DUF4352 domain-containing protein</fullName>
    </recommendedName>
</protein>
<evidence type="ECO:0000313" key="2">
    <source>
        <dbReference type="Proteomes" id="UP000238375"/>
    </source>
</evidence>
<organism evidence="1 2">
    <name type="scientific">Spirosoma oryzae</name>
    <dbReference type="NCBI Taxonomy" id="1469603"/>
    <lineage>
        <taxon>Bacteria</taxon>
        <taxon>Pseudomonadati</taxon>
        <taxon>Bacteroidota</taxon>
        <taxon>Cytophagia</taxon>
        <taxon>Cytophagales</taxon>
        <taxon>Cytophagaceae</taxon>
        <taxon>Spirosoma</taxon>
    </lineage>
</organism>
<accession>A0A2T0SEA4</accession>
<evidence type="ECO:0000313" key="1">
    <source>
        <dbReference type="EMBL" id="PRY31721.1"/>
    </source>
</evidence>
<evidence type="ECO:0008006" key="3">
    <source>
        <dbReference type="Google" id="ProtNLM"/>
    </source>
</evidence>
<proteinExistence type="predicted"/>
<name>A0A2T0SEA4_9BACT</name>
<dbReference type="RefSeq" id="WP_106139816.1">
    <property type="nucleotide sequence ID" value="NZ_PVTE01000022.1"/>
</dbReference>